<keyword evidence="9 13" id="KW-1133">Transmembrane helix</keyword>
<evidence type="ECO:0000256" key="3">
    <source>
        <dbReference type="ARBA" id="ARBA00010199"/>
    </source>
</evidence>
<evidence type="ECO:0000313" key="15">
    <source>
        <dbReference type="Proteomes" id="UP000012589"/>
    </source>
</evidence>
<keyword evidence="10" id="KW-0406">Ion transport</keyword>
<keyword evidence="11 13" id="KW-0472">Membrane</keyword>
<comment type="caution">
    <text evidence="14">The sequence shown here is derived from an EMBL/GenBank/DDBJ whole genome shotgun (WGS) entry which is preliminary data.</text>
</comment>
<keyword evidence="5" id="KW-0813">Transport</keyword>
<feature type="transmembrane region" description="Helical" evidence="13">
    <location>
        <begin position="48"/>
        <end position="75"/>
    </location>
</feature>
<keyword evidence="7" id="KW-1003">Cell membrane</keyword>
<dbReference type="EMBL" id="AQFT01000066">
    <property type="protein sequence ID" value="EMZ27959.1"/>
    <property type="molecule type" value="Genomic_DNA"/>
</dbReference>
<dbReference type="GO" id="GO:0006811">
    <property type="term" value="P:monoatomic ion transport"/>
    <property type="evidence" value="ECO:0007669"/>
    <property type="project" value="UniProtKB-KW"/>
</dbReference>
<dbReference type="PATRIC" id="fig|1235802.3.peg.2232"/>
<dbReference type="eggNOG" id="COG0534">
    <property type="taxonomic scope" value="Bacteria"/>
</dbReference>
<feature type="transmembrane region" description="Helical" evidence="13">
    <location>
        <begin position="96"/>
        <end position="116"/>
    </location>
</feature>
<keyword evidence="6" id="KW-0050">Antiport</keyword>
<dbReference type="GO" id="GO:0005886">
    <property type="term" value="C:plasma membrane"/>
    <property type="evidence" value="ECO:0007669"/>
    <property type="project" value="UniProtKB-SubCell"/>
</dbReference>
<dbReference type="InterPro" id="IPR002528">
    <property type="entry name" value="MATE_fam"/>
</dbReference>
<feature type="transmembrane region" description="Helical" evidence="13">
    <location>
        <begin position="12"/>
        <end position="36"/>
    </location>
</feature>
<evidence type="ECO:0000313" key="14">
    <source>
        <dbReference type="EMBL" id="EMZ27959.1"/>
    </source>
</evidence>
<dbReference type="InterPro" id="IPR050222">
    <property type="entry name" value="MATE_MdtK"/>
</dbReference>
<dbReference type="NCBIfam" id="TIGR00797">
    <property type="entry name" value="matE"/>
    <property type="match status" value="1"/>
</dbReference>
<dbReference type="Pfam" id="PF01554">
    <property type="entry name" value="MatE"/>
    <property type="match status" value="2"/>
</dbReference>
<evidence type="ECO:0000256" key="2">
    <source>
        <dbReference type="ARBA" id="ARBA00004651"/>
    </source>
</evidence>
<evidence type="ECO:0000256" key="1">
    <source>
        <dbReference type="ARBA" id="ARBA00003408"/>
    </source>
</evidence>
<evidence type="ECO:0000256" key="8">
    <source>
        <dbReference type="ARBA" id="ARBA00022692"/>
    </source>
</evidence>
<organism evidence="14 15">
    <name type="scientific">Eubacterium plexicaudatum ASF492</name>
    <dbReference type="NCBI Taxonomy" id="1235802"/>
    <lineage>
        <taxon>Bacteria</taxon>
        <taxon>Bacillati</taxon>
        <taxon>Bacillota</taxon>
        <taxon>Clostridia</taxon>
        <taxon>Eubacteriales</taxon>
        <taxon>Eubacteriaceae</taxon>
        <taxon>Eubacterium</taxon>
    </lineage>
</organism>
<comment type="subcellular location">
    <subcellularLocation>
        <location evidence="2">Cell membrane</location>
        <topology evidence="2">Multi-pass membrane protein</topology>
    </subcellularLocation>
</comment>
<feature type="transmembrane region" description="Helical" evidence="13">
    <location>
        <begin position="136"/>
        <end position="155"/>
    </location>
</feature>
<evidence type="ECO:0000256" key="13">
    <source>
        <dbReference type="SAM" id="Phobius"/>
    </source>
</evidence>
<keyword evidence="8 13" id="KW-0812">Transmembrane</keyword>
<evidence type="ECO:0000256" key="12">
    <source>
        <dbReference type="ARBA" id="ARBA00031636"/>
    </source>
</evidence>
<evidence type="ECO:0000256" key="10">
    <source>
        <dbReference type="ARBA" id="ARBA00023065"/>
    </source>
</evidence>
<name>N2AU15_9FIRM</name>
<dbReference type="CDD" id="cd13137">
    <property type="entry name" value="MATE_NorM_like"/>
    <property type="match status" value="1"/>
</dbReference>
<sequence length="457" mass="48314">MNSYGTLSSGQQAAFVLKLSIPAILAEIGSIVMQYIDAAMVGSLGKNATASIGLMSSSTWLVGGICISAAMGFSVQTAHHIGAKDTEAARDVLRQSLLVTALVALLLSVSCALISGSLPHWLGGEEEVCRDASGYFFIYACALPALQFRQLGGSMLQCSGDMKTPSFLNALMCVLDIIFNFFLIFPSGTFQMGSLRVALPRAGMGVAGAALGTALSEVVTAVAMLYMLCVRSKTMRLTQKGSWALNRHCIKKAVRIALPMAFEHGVVSGAQIVSTKIVSPLGTVSVAANSLAVTAESLCYMPGYGVASAATTLVGQSIGAREKKQARGFARLSVLLGALMMSVTACIMFVFAPQMFAMLTPDTAVQQLGVKVLRIEAFAEPFFACSIVTAGALRGAGDTLIPSVMNLVSMWGIRITMAAFLAPRIGLTGVWIAMCVELCIRGILFLVRLFREKWLEV</sequence>
<dbReference type="AlphaFoldDB" id="N2AU15"/>
<evidence type="ECO:0000256" key="11">
    <source>
        <dbReference type="ARBA" id="ARBA00023136"/>
    </source>
</evidence>
<gene>
    <name evidence="14" type="ORF">C823_02100</name>
</gene>
<accession>N2AU15</accession>
<dbReference type="GO" id="GO:0042910">
    <property type="term" value="F:xenobiotic transmembrane transporter activity"/>
    <property type="evidence" value="ECO:0007669"/>
    <property type="project" value="InterPro"/>
</dbReference>
<dbReference type="PIRSF" id="PIRSF006603">
    <property type="entry name" value="DinF"/>
    <property type="match status" value="1"/>
</dbReference>
<evidence type="ECO:0000256" key="4">
    <source>
        <dbReference type="ARBA" id="ARBA00020268"/>
    </source>
</evidence>
<feature type="transmembrane region" description="Helical" evidence="13">
    <location>
        <begin position="205"/>
        <end position="230"/>
    </location>
</feature>
<comment type="similarity">
    <text evidence="3">Belongs to the multi antimicrobial extrusion (MATE) (TC 2.A.66.1) family.</text>
</comment>
<reference evidence="14 15" key="1">
    <citation type="journal article" date="2014" name="Genome Announc.">
        <title>Draft genome sequences of the altered schaedler flora, a defined bacterial community from gnotobiotic mice.</title>
        <authorList>
            <person name="Wannemuehler M.J."/>
            <person name="Overstreet A.M."/>
            <person name="Ward D.V."/>
            <person name="Phillips G.J."/>
        </authorList>
    </citation>
    <scope>NUCLEOTIDE SEQUENCE [LARGE SCALE GENOMIC DNA]</scope>
    <source>
        <strain evidence="14 15">ASF492</strain>
    </source>
</reference>
<feature type="transmembrane region" description="Helical" evidence="13">
    <location>
        <begin position="329"/>
        <end position="352"/>
    </location>
</feature>
<evidence type="ECO:0000256" key="6">
    <source>
        <dbReference type="ARBA" id="ARBA00022449"/>
    </source>
</evidence>
<dbReference type="HOGENOM" id="CLU_012893_5_3_9"/>
<evidence type="ECO:0000256" key="7">
    <source>
        <dbReference type="ARBA" id="ARBA00022475"/>
    </source>
</evidence>
<protein>
    <recommendedName>
        <fullName evidence="4">Probable multidrug resistance protein NorM</fullName>
    </recommendedName>
    <alternativeName>
        <fullName evidence="12">Multidrug-efflux transporter</fullName>
    </alternativeName>
</protein>
<evidence type="ECO:0000256" key="5">
    <source>
        <dbReference type="ARBA" id="ARBA00022448"/>
    </source>
</evidence>
<keyword evidence="15" id="KW-1185">Reference proteome</keyword>
<comment type="function">
    <text evidence="1">Multidrug efflux pump.</text>
</comment>
<dbReference type="GO" id="GO:0015297">
    <property type="term" value="F:antiporter activity"/>
    <property type="evidence" value="ECO:0007669"/>
    <property type="project" value="UniProtKB-KW"/>
</dbReference>
<evidence type="ECO:0000256" key="9">
    <source>
        <dbReference type="ARBA" id="ARBA00022989"/>
    </source>
</evidence>
<feature type="transmembrane region" description="Helical" evidence="13">
    <location>
        <begin position="167"/>
        <end position="185"/>
    </location>
</feature>
<dbReference type="STRING" id="1235802.C823_02100"/>
<feature type="transmembrane region" description="Helical" evidence="13">
    <location>
        <begin position="428"/>
        <end position="450"/>
    </location>
</feature>
<dbReference type="PANTHER" id="PTHR43298:SF2">
    <property type="entry name" value="FMN_FAD EXPORTER YEEO-RELATED"/>
    <property type="match status" value="1"/>
</dbReference>
<dbReference type="InterPro" id="IPR048279">
    <property type="entry name" value="MdtK-like"/>
</dbReference>
<proteinExistence type="inferred from homology"/>
<dbReference type="Proteomes" id="UP000012589">
    <property type="component" value="Unassembled WGS sequence"/>
</dbReference>
<dbReference type="PANTHER" id="PTHR43298">
    <property type="entry name" value="MULTIDRUG RESISTANCE PROTEIN NORM-RELATED"/>
    <property type="match status" value="1"/>
</dbReference>